<accession>A0A0H2RHZ3</accession>
<evidence type="ECO:0000256" key="1">
    <source>
        <dbReference type="SAM" id="SignalP"/>
    </source>
</evidence>
<dbReference type="Proteomes" id="UP000053477">
    <property type="component" value="Unassembled WGS sequence"/>
</dbReference>
<dbReference type="InParanoid" id="A0A0H2RHZ3"/>
<reference evidence="2 3" key="1">
    <citation type="submission" date="2015-04" db="EMBL/GenBank/DDBJ databases">
        <title>Complete genome sequence of Schizopora paradoxa KUC8140, a cosmopolitan wood degrader in East Asia.</title>
        <authorList>
            <consortium name="DOE Joint Genome Institute"/>
            <person name="Min B."/>
            <person name="Park H."/>
            <person name="Jang Y."/>
            <person name="Kim J.-J."/>
            <person name="Kim K.H."/>
            <person name="Pangilinan J."/>
            <person name="Lipzen A."/>
            <person name="Riley R."/>
            <person name="Grigoriev I.V."/>
            <person name="Spatafora J.W."/>
            <person name="Choi I.-G."/>
        </authorList>
    </citation>
    <scope>NUCLEOTIDE SEQUENCE [LARGE SCALE GENOMIC DNA]</scope>
    <source>
        <strain evidence="2 3">KUC8140</strain>
    </source>
</reference>
<feature type="signal peptide" evidence="1">
    <location>
        <begin position="1"/>
        <end position="26"/>
    </location>
</feature>
<sequence>MPSNNSLNLSTLTPEVLLSIFRLVCARPDFEDIENDTDPGTMKLDCISPNSPEITLFCVCRPWRELVLKESSLWTVICLGTPGYDLYQNPEPAPTAMVLRKQKELMKLFVERSNGRPLSFVLRFELEAENKLDREAAGKLVVEVGQLCKRWEFLSARCHANLMAMASGRLFNQAKDRLRQLYLNLTSPTRHPLEDSRFMPFQYLFPMDFQDASQALTKLRIQGGLNLQIHKLWTRRLEVGPIATNLTYFTYQQPPELDLLPMTFNDALTILARCKLLKTFEFAATIDTPFEISIPETSNWDNKEFVLRLGLTRLSLSSMKSLEFGPLLCILDAPRLETLCLKGPFYADRMADEFDIDIDNYQFWDCVTGFVGRSYKLQLTTLHLEGLPLSAESVAGVLDMLPCVGDLKLDGRIFNSHLVARLTWNRGAEKDINLLPNLTSLTVVGCSTTYVQIAELVNMVYSRARCAHLAPIGDKDNWTAQQQTEQGGQESHPVDIDMIYLADTMDPFDVENCVEARHFFFTDPTMMWFVSKGYIDIKIGATE</sequence>
<proteinExistence type="predicted"/>
<dbReference type="AlphaFoldDB" id="A0A0H2RHZ3"/>
<gene>
    <name evidence="2" type="ORF">SCHPADRAFT_481695</name>
</gene>
<dbReference type="EMBL" id="KQ086005">
    <property type="protein sequence ID" value="KLO11257.1"/>
    <property type="molecule type" value="Genomic_DNA"/>
</dbReference>
<evidence type="ECO:0000313" key="3">
    <source>
        <dbReference type="Proteomes" id="UP000053477"/>
    </source>
</evidence>
<name>A0A0H2RHZ3_9AGAM</name>
<keyword evidence="1" id="KW-0732">Signal</keyword>
<organism evidence="2 3">
    <name type="scientific">Schizopora paradoxa</name>
    <dbReference type="NCBI Taxonomy" id="27342"/>
    <lineage>
        <taxon>Eukaryota</taxon>
        <taxon>Fungi</taxon>
        <taxon>Dikarya</taxon>
        <taxon>Basidiomycota</taxon>
        <taxon>Agaricomycotina</taxon>
        <taxon>Agaricomycetes</taxon>
        <taxon>Hymenochaetales</taxon>
        <taxon>Schizoporaceae</taxon>
        <taxon>Schizopora</taxon>
    </lineage>
</organism>
<evidence type="ECO:0000313" key="2">
    <source>
        <dbReference type="EMBL" id="KLO11257.1"/>
    </source>
</evidence>
<evidence type="ECO:0008006" key="4">
    <source>
        <dbReference type="Google" id="ProtNLM"/>
    </source>
</evidence>
<feature type="chain" id="PRO_5005201504" description="F-box domain-containing protein" evidence="1">
    <location>
        <begin position="27"/>
        <end position="543"/>
    </location>
</feature>
<keyword evidence="3" id="KW-1185">Reference proteome</keyword>
<protein>
    <recommendedName>
        <fullName evidence="4">F-box domain-containing protein</fullName>
    </recommendedName>
</protein>